<evidence type="ECO:0000313" key="2">
    <source>
        <dbReference type="EMBL" id="KAG2582832.1"/>
    </source>
</evidence>
<feature type="transmembrane region" description="Helical" evidence="1">
    <location>
        <begin position="233"/>
        <end position="254"/>
    </location>
</feature>
<keyword evidence="3" id="KW-1185">Reference proteome</keyword>
<dbReference type="AlphaFoldDB" id="A0A8T0RAE4"/>
<keyword evidence="1" id="KW-1133">Transmembrane helix</keyword>
<accession>A0A8T0RAE4</accession>
<name>A0A8T0RAE4_PANVG</name>
<evidence type="ECO:0000313" key="3">
    <source>
        <dbReference type="Proteomes" id="UP000823388"/>
    </source>
</evidence>
<proteinExistence type="predicted"/>
<keyword evidence="1" id="KW-0812">Transmembrane</keyword>
<reference evidence="2" key="1">
    <citation type="submission" date="2020-05" db="EMBL/GenBank/DDBJ databases">
        <title>WGS assembly of Panicum virgatum.</title>
        <authorList>
            <person name="Lovell J.T."/>
            <person name="Jenkins J."/>
            <person name="Shu S."/>
            <person name="Juenger T.E."/>
            <person name="Schmutz J."/>
        </authorList>
    </citation>
    <scope>NUCLEOTIDE SEQUENCE</scope>
    <source>
        <strain evidence="2">AP13</strain>
    </source>
</reference>
<feature type="transmembrane region" description="Helical" evidence="1">
    <location>
        <begin position="149"/>
        <end position="171"/>
    </location>
</feature>
<feature type="transmembrane region" description="Helical" evidence="1">
    <location>
        <begin position="31"/>
        <end position="49"/>
    </location>
</feature>
<keyword evidence="1" id="KW-0472">Membrane</keyword>
<gene>
    <name evidence="2" type="ORF">PVAP13_6KG176300</name>
</gene>
<comment type="caution">
    <text evidence="2">The sequence shown here is derived from an EMBL/GenBank/DDBJ whole genome shotgun (WGS) entry which is preliminary data.</text>
</comment>
<feature type="transmembrane region" description="Helical" evidence="1">
    <location>
        <begin position="266"/>
        <end position="295"/>
    </location>
</feature>
<organism evidence="2 3">
    <name type="scientific">Panicum virgatum</name>
    <name type="common">Blackwell switchgrass</name>
    <dbReference type="NCBI Taxonomy" id="38727"/>
    <lineage>
        <taxon>Eukaryota</taxon>
        <taxon>Viridiplantae</taxon>
        <taxon>Streptophyta</taxon>
        <taxon>Embryophyta</taxon>
        <taxon>Tracheophyta</taxon>
        <taxon>Spermatophyta</taxon>
        <taxon>Magnoliopsida</taxon>
        <taxon>Liliopsida</taxon>
        <taxon>Poales</taxon>
        <taxon>Poaceae</taxon>
        <taxon>PACMAD clade</taxon>
        <taxon>Panicoideae</taxon>
        <taxon>Panicodae</taxon>
        <taxon>Paniceae</taxon>
        <taxon>Panicinae</taxon>
        <taxon>Panicum</taxon>
        <taxon>Panicum sect. Hiantes</taxon>
    </lineage>
</organism>
<dbReference type="EMBL" id="CM029047">
    <property type="protein sequence ID" value="KAG2582832.1"/>
    <property type="molecule type" value="Genomic_DNA"/>
</dbReference>
<sequence>MATTTAQTAAAGVFTFLKHGVVLPARRCGPFLRVFALDVLLSTALYLFGRLAVAPLDAAVNPEDHNAAVSASSAADDAAKFSMSRAWLLLGAGTAYLALYQAAVLAMRVATACAAVAAWSGERPTFGSLLREVRGSLLGVSATIVLGRVLRAACAAAAAAALLALPLIIYLGWSPRLLLLDAVLAALAFLLCLYLDAVCAMAVVVAAAEPGRRRGGGAVARAWRLMRGTGKRALLYLAATWALEGAAGSVRAVAVRWLPRGADRVVVFLVGAGLNYVLRFAVDVISMATITAYYFECRRNEEVEKEKAGHID</sequence>
<protein>
    <submittedName>
        <fullName evidence="2">Uncharacterized protein</fullName>
    </submittedName>
</protein>
<evidence type="ECO:0000256" key="1">
    <source>
        <dbReference type="SAM" id="Phobius"/>
    </source>
</evidence>
<dbReference type="Proteomes" id="UP000823388">
    <property type="component" value="Chromosome 6K"/>
</dbReference>
<feature type="transmembrane region" description="Helical" evidence="1">
    <location>
        <begin position="183"/>
        <end position="208"/>
    </location>
</feature>
<dbReference type="PANTHER" id="PTHR34483">
    <property type="entry name" value="OS09G0129800 PROTEIN"/>
    <property type="match status" value="1"/>
</dbReference>
<dbReference type="PANTHER" id="PTHR34483:SF4">
    <property type="entry name" value="OS08G0256000 PROTEIN"/>
    <property type="match status" value="1"/>
</dbReference>